<dbReference type="GO" id="GO:0005829">
    <property type="term" value="C:cytosol"/>
    <property type="evidence" value="ECO:0007669"/>
    <property type="project" value="TreeGrafter"/>
</dbReference>
<evidence type="ECO:0000259" key="14">
    <source>
        <dbReference type="PROSITE" id="PS50052"/>
    </source>
</evidence>
<dbReference type="NCBIfam" id="TIGR03263">
    <property type="entry name" value="guanyl_kin"/>
    <property type="match status" value="1"/>
</dbReference>
<comment type="function">
    <text evidence="1 13">Essential for recycling GMP and indirectly, cGMP.</text>
</comment>
<feature type="domain" description="Guanylate kinase-like" evidence="14">
    <location>
        <begin position="4"/>
        <end position="184"/>
    </location>
</feature>
<evidence type="ECO:0000256" key="3">
    <source>
        <dbReference type="ARBA" id="ARBA00005790"/>
    </source>
</evidence>
<comment type="subcellular location">
    <subcellularLocation>
        <location evidence="2 13">Cytoplasm</location>
    </subcellularLocation>
</comment>
<comment type="caution">
    <text evidence="15">The sequence shown here is derived from an EMBL/GenBank/DDBJ whole genome shotgun (WGS) entry which is preliminary data.</text>
</comment>
<dbReference type="HAMAP" id="MF_00328">
    <property type="entry name" value="Guanylate_kinase"/>
    <property type="match status" value="1"/>
</dbReference>
<evidence type="ECO:0000256" key="10">
    <source>
        <dbReference type="ARBA" id="ARBA00022840"/>
    </source>
</evidence>
<accession>A0A9X4RXJ3</accession>
<dbReference type="Proteomes" id="UP001152599">
    <property type="component" value="Unassembled WGS sequence"/>
</dbReference>
<evidence type="ECO:0000256" key="1">
    <source>
        <dbReference type="ARBA" id="ARBA00003531"/>
    </source>
</evidence>
<dbReference type="PROSITE" id="PS50052">
    <property type="entry name" value="GUANYLATE_KINASE_2"/>
    <property type="match status" value="1"/>
</dbReference>
<evidence type="ECO:0000256" key="4">
    <source>
        <dbReference type="ARBA" id="ARBA00012961"/>
    </source>
</evidence>
<dbReference type="InterPro" id="IPR027417">
    <property type="entry name" value="P-loop_NTPase"/>
</dbReference>
<evidence type="ECO:0000256" key="13">
    <source>
        <dbReference type="HAMAP-Rule" id="MF_00328"/>
    </source>
</evidence>
<keyword evidence="9 13" id="KW-0418">Kinase</keyword>
<dbReference type="SUPFAM" id="SSF52540">
    <property type="entry name" value="P-loop containing nucleoside triphosphate hydrolases"/>
    <property type="match status" value="1"/>
</dbReference>
<dbReference type="GO" id="GO:0004385">
    <property type="term" value="F:GMP kinase activity"/>
    <property type="evidence" value="ECO:0007669"/>
    <property type="project" value="UniProtKB-UniRule"/>
</dbReference>
<keyword evidence="7 13" id="KW-0808">Transferase</keyword>
<evidence type="ECO:0000256" key="7">
    <source>
        <dbReference type="ARBA" id="ARBA00022679"/>
    </source>
</evidence>
<dbReference type="Gene3D" id="3.30.63.10">
    <property type="entry name" value="Guanylate Kinase phosphate binding domain"/>
    <property type="match status" value="1"/>
</dbReference>
<dbReference type="CDD" id="cd00071">
    <property type="entry name" value="GMPK"/>
    <property type="match status" value="1"/>
</dbReference>
<dbReference type="EC" id="2.7.4.8" evidence="4 13"/>
<dbReference type="InterPro" id="IPR017665">
    <property type="entry name" value="Guanylate_kinase"/>
</dbReference>
<comment type="catalytic activity">
    <reaction evidence="12 13">
        <text>GMP + ATP = GDP + ADP</text>
        <dbReference type="Rhea" id="RHEA:20780"/>
        <dbReference type="ChEBI" id="CHEBI:30616"/>
        <dbReference type="ChEBI" id="CHEBI:58115"/>
        <dbReference type="ChEBI" id="CHEBI:58189"/>
        <dbReference type="ChEBI" id="CHEBI:456216"/>
        <dbReference type="EC" id="2.7.4.8"/>
    </reaction>
</comment>
<gene>
    <name evidence="13 15" type="primary">gmk</name>
    <name evidence="15" type="ORF">NMK71_11500</name>
</gene>
<keyword evidence="6 13" id="KW-0963">Cytoplasm</keyword>
<dbReference type="AlphaFoldDB" id="A0A9X4RXJ3"/>
<comment type="similarity">
    <text evidence="3 13">Belongs to the guanylate kinase family.</text>
</comment>
<dbReference type="FunFam" id="3.30.63.10:FF:000005">
    <property type="entry name" value="Guanylate kinase"/>
    <property type="match status" value="1"/>
</dbReference>
<dbReference type="InterPro" id="IPR008145">
    <property type="entry name" value="GK/Ca_channel_bsu"/>
</dbReference>
<evidence type="ECO:0000313" key="16">
    <source>
        <dbReference type="Proteomes" id="UP001152599"/>
    </source>
</evidence>
<dbReference type="EMBL" id="JANCMU010000010">
    <property type="protein sequence ID" value="MDG4947037.1"/>
    <property type="molecule type" value="Genomic_DNA"/>
</dbReference>
<evidence type="ECO:0000256" key="8">
    <source>
        <dbReference type="ARBA" id="ARBA00022741"/>
    </source>
</evidence>
<keyword evidence="10 13" id="KW-0067">ATP-binding</keyword>
<evidence type="ECO:0000256" key="9">
    <source>
        <dbReference type="ARBA" id="ARBA00022777"/>
    </source>
</evidence>
<dbReference type="PANTHER" id="PTHR23117">
    <property type="entry name" value="GUANYLATE KINASE-RELATED"/>
    <property type="match status" value="1"/>
</dbReference>
<dbReference type="Gene3D" id="3.40.50.300">
    <property type="entry name" value="P-loop containing nucleotide triphosphate hydrolases"/>
    <property type="match status" value="1"/>
</dbReference>
<evidence type="ECO:0000313" key="15">
    <source>
        <dbReference type="EMBL" id="MDG4947037.1"/>
    </source>
</evidence>
<name>A0A9X4RXJ3_9FLAO</name>
<dbReference type="PANTHER" id="PTHR23117:SF13">
    <property type="entry name" value="GUANYLATE KINASE"/>
    <property type="match status" value="1"/>
</dbReference>
<dbReference type="SMART" id="SM00072">
    <property type="entry name" value="GuKc"/>
    <property type="match status" value="1"/>
</dbReference>
<proteinExistence type="inferred from homology"/>
<sequence>MQEGKLIIFSAPSGAGKTTLVKHLLEQNDNLCFSISCATRDKRRGEVHGKDYYFISVDEFNKKIENKEFAEWEEVYPDHFYGTLNQEIERIWAEGKHVLFDIDVQGGLRLKKLFGDQALSIFVQPPTLDELAKRLTARNTDSPEKLKMRIEKAADELAFAEKFDTILINDQLDEANKEVQQIVNQFLEN</sequence>
<evidence type="ECO:0000256" key="5">
    <source>
        <dbReference type="ARBA" id="ARBA00016296"/>
    </source>
</evidence>
<evidence type="ECO:0000256" key="12">
    <source>
        <dbReference type="ARBA" id="ARBA00048594"/>
    </source>
</evidence>
<dbReference type="InterPro" id="IPR008144">
    <property type="entry name" value="Guanylate_kin-like_dom"/>
</dbReference>
<keyword evidence="8 13" id="KW-0547">Nucleotide-binding</keyword>
<dbReference type="GO" id="GO:0005524">
    <property type="term" value="F:ATP binding"/>
    <property type="evidence" value="ECO:0007669"/>
    <property type="project" value="UniProtKB-UniRule"/>
</dbReference>
<dbReference type="RefSeq" id="WP_304421298.1">
    <property type="nucleotide sequence ID" value="NZ_JANCMU010000010.1"/>
</dbReference>
<evidence type="ECO:0000256" key="6">
    <source>
        <dbReference type="ARBA" id="ARBA00022490"/>
    </source>
</evidence>
<protein>
    <recommendedName>
        <fullName evidence="5 13">Guanylate kinase</fullName>
        <ecNumber evidence="4 13">2.7.4.8</ecNumber>
    </recommendedName>
    <alternativeName>
        <fullName evidence="11 13">GMP kinase</fullName>
    </alternativeName>
</protein>
<evidence type="ECO:0000256" key="2">
    <source>
        <dbReference type="ARBA" id="ARBA00004496"/>
    </source>
</evidence>
<evidence type="ECO:0000256" key="11">
    <source>
        <dbReference type="ARBA" id="ARBA00030128"/>
    </source>
</evidence>
<dbReference type="Pfam" id="PF00625">
    <property type="entry name" value="Guanylate_kin"/>
    <property type="match status" value="1"/>
</dbReference>
<feature type="binding site" evidence="13">
    <location>
        <begin position="11"/>
        <end position="18"/>
    </location>
    <ligand>
        <name>ATP</name>
        <dbReference type="ChEBI" id="CHEBI:30616"/>
    </ligand>
</feature>
<keyword evidence="16" id="KW-1185">Reference proteome</keyword>
<reference evidence="15" key="1">
    <citation type="submission" date="2022-07" db="EMBL/GenBank/DDBJ databases">
        <title>Description and genome-wide analysis of Profundicola chukchiensis gen. nov., sp. nov., marine bacteria isolated from bottom sediments of the Chukchi Sea.</title>
        <authorList>
            <person name="Romanenko L."/>
            <person name="Otstavnykh N."/>
            <person name="Kurilenko V."/>
            <person name="Eremeev V."/>
            <person name="Velansky P."/>
            <person name="Mikhailov V."/>
            <person name="Isaeva M."/>
        </authorList>
    </citation>
    <scope>NUCLEOTIDE SEQUENCE</scope>
    <source>
        <strain evidence="15">KMM 9713</strain>
    </source>
</reference>
<organism evidence="15 16">
    <name type="scientific">Profundicola chukchiensis</name>
    <dbReference type="NCBI Taxonomy" id="2961959"/>
    <lineage>
        <taxon>Bacteria</taxon>
        <taxon>Pseudomonadati</taxon>
        <taxon>Bacteroidota</taxon>
        <taxon>Flavobacteriia</taxon>
        <taxon>Flavobacteriales</taxon>
        <taxon>Weeksellaceae</taxon>
        <taxon>Profundicola</taxon>
    </lineage>
</organism>